<dbReference type="Gene3D" id="1.25.40.1030">
    <property type="match status" value="1"/>
</dbReference>
<proteinExistence type="inferred from homology"/>
<dbReference type="EMBL" id="JADXDR010000041">
    <property type="protein sequence ID" value="KAI7843308.1"/>
    <property type="molecule type" value="Genomic_DNA"/>
</dbReference>
<feature type="region of interest" description="Disordered" evidence="6">
    <location>
        <begin position="610"/>
        <end position="629"/>
    </location>
</feature>
<dbReference type="GO" id="GO:0016192">
    <property type="term" value="P:vesicle-mediated transport"/>
    <property type="evidence" value="ECO:0007669"/>
    <property type="project" value="UniProtKB-KW"/>
</dbReference>
<sequence length="1257" mass="129636">MQPASPPQAQPDSEAGGAAGGAEAEAAADAQQSPQLAEVEDAGPPLAAEEEAWPEQPVTSFQVAARPLFGSTQDEDAFAVGGLGSPAQPAAAQPSFGYSLPSSYEPGAADAAAWPAELPAAGDSSDFGAVPAPWEAQPQQAEWAQQPAPWDDAASSQQPAPWEDAASSQQPAAWEQPQEQQAGTAWEQQQQQQWTGAQQQEQWLQPQPEQQVEQQQPTEWGAAEQPVPPAQQQPTPWGVEEKPQPPPEQQPSQTQWEGQEQAALSAWEQQQQGWQQPPPVPGYEQKSSWEQPAEQPDAWQQPQQPEDATESAAPWDAPEQVQPWQLPQPQPWQPPPDASKAAAVEQEAAASAPAPEAEALPQPATADAYGQQTGVGGDQQAAVLDDSSSAPEEAEAEPAAATSWQPAAAMQLGLAAATPFQASDSTGWDLPSPAAAPAQPLAADPAAGGMGSWGAPAAAAPPQPFRAVQQDFQPAAAAPSAPQAAAPQPWQQAAEPQLRQPQQQQQQQQPHFAADEPSQQLQPQPSQQAQREPDVLDLDSPEVLAAAQASSGSFTSGFQAAPQEDPHAFDFLEEIRSPTAADEVAAAAQQQAPAAATVVAAAAAEPAPAEPAVTAAAEPTSAAEPPAEPATWYDESGYCWCDMPDGWRYWWDATTQQWQQHSETPAGHLQLHALQRGPPEVLQPLPGAPTTSLSSLLQTLDSFPGPLGSNSKSDKVAAFCGEQADAAGADPAADYASSEGRRTLWCVLRVLAAHQGRASSAPYSLLPAAGSGSGKPADPAAAPEAQLAAALLEGVPPVSEPQLLLPAAAPPPEAAAAVAAQVQQLLLEGRRSEALKAAADGQLWGIALLLSRLLGEAAVAGTAAAMAQQCIAQAAPLQTLLLLLGAPAVAPRPGSSNDPTAWRRQLAVMVANRTPGDEAAMLSLGRQLLSAGQLLPAHVAFALAGALLQPWDAAAAGGPSSAGAAAPAEGGKPAPPAPPLVLLGSEAAAQPRMCAQLSAILATEVYTWSRTVGNTALSAQYLPVVPYKLLHAYTLAELGLVQQAAAYCQSMERTLQALGNKVPPGLLVCRAVAADLRDRLQQYAAGQKLSLGSNFTAGALVSSVGKWLDRGLTAMMGGGDASAGTSGGRHSRNPSTSSIDASKHLYVQEAMHKRTASSGSLMGGSAPAADGGSGGGGGGIFHRVSSIKNMLTGQSSKAKLDAAPAAAAAAAPQQPGSPENVFYYDHELKCWRERGAEPPKPEQVCSGGSGPDGGLLH</sequence>
<feature type="region of interest" description="Disordered" evidence="6">
    <location>
        <begin position="1236"/>
        <end position="1257"/>
    </location>
</feature>
<dbReference type="GO" id="GO:0007030">
    <property type="term" value="P:Golgi organization"/>
    <property type="evidence" value="ECO:0007669"/>
    <property type="project" value="TreeGrafter"/>
</dbReference>
<feature type="compositionally biased region" description="Low complexity" evidence="6">
    <location>
        <begin position="431"/>
        <end position="458"/>
    </location>
</feature>
<dbReference type="Proteomes" id="UP001205105">
    <property type="component" value="Unassembled WGS sequence"/>
</dbReference>
<keyword evidence="9" id="KW-1185">Reference proteome</keyword>
<dbReference type="GO" id="GO:0070971">
    <property type="term" value="C:endoplasmic reticulum exit site"/>
    <property type="evidence" value="ECO:0007669"/>
    <property type="project" value="TreeGrafter"/>
</dbReference>
<dbReference type="GO" id="GO:0012507">
    <property type="term" value="C:ER to Golgi transport vesicle membrane"/>
    <property type="evidence" value="ECO:0007669"/>
    <property type="project" value="TreeGrafter"/>
</dbReference>
<keyword evidence="5" id="KW-0931">ER-Golgi transport</keyword>
<evidence type="ECO:0000256" key="1">
    <source>
        <dbReference type="ARBA" id="ARBA00004240"/>
    </source>
</evidence>
<accession>A0AAD5DVK3</accession>
<evidence type="ECO:0000256" key="2">
    <source>
        <dbReference type="ARBA" id="ARBA00005927"/>
    </source>
</evidence>
<feature type="compositionally biased region" description="Low complexity" evidence="6">
    <location>
        <begin position="610"/>
        <end position="625"/>
    </location>
</feature>
<comment type="subcellular location">
    <subcellularLocation>
        <location evidence="1">Endoplasmic reticulum</location>
    </subcellularLocation>
</comment>
<evidence type="ECO:0000256" key="6">
    <source>
        <dbReference type="SAM" id="MobiDB-lite"/>
    </source>
</evidence>
<feature type="compositionally biased region" description="Low complexity" evidence="6">
    <location>
        <begin position="517"/>
        <end position="530"/>
    </location>
</feature>
<feature type="compositionally biased region" description="Low complexity" evidence="6">
    <location>
        <begin position="165"/>
        <end position="225"/>
    </location>
</feature>
<dbReference type="Pfam" id="PF12931">
    <property type="entry name" value="TPR_Sec16"/>
    <property type="match status" value="1"/>
</dbReference>
<evidence type="ECO:0000313" key="8">
    <source>
        <dbReference type="EMBL" id="KAI7843308.1"/>
    </source>
</evidence>
<keyword evidence="4" id="KW-0256">Endoplasmic reticulum</keyword>
<evidence type="ECO:0000256" key="4">
    <source>
        <dbReference type="ARBA" id="ARBA00022824"/>
    </source>
</evidence>
<evidence type="ECO:0000256" key="3">
    <source>
        <dbReference type="ARBA" id="ARBA00022448"/>
    </source>
</evidence>
<feature type="domain" description="Sec16 Sec23-binding" evidence="7">
    <location>
        <begin position="822"/>
        <end position="1118"/>
    </location>
</feature>
<name>A0AAD5DVK3_9CHLO</name>
<feature type="compositionally biased region" description="Low complexity" evidence="6">
    <location>
        <begin position="387"/>
        <end position="405"/>
    </location>
</feature>
<feature type="compositionally biased region" description="Low complexity" evidence="6">
    <location>
        <begin position="131"/>
        <end position="150"/>
    </location>
</feature>
<dbReference type="GO" id="GO:0070973">
    <property type="term" value="P:protein localization to endoplasmic reticulum exit site"/>
    <property type="evidence" value="ECO:0007669"/>
    <property type="project" value="TreeGrafter"/>
</dbReference>
<feature type="compositionally biased region" description="Low complexity" evidence="6">
    <location>
        <begin position="467"/>
        <end position="510"/>
    </location>
</feature>
<feature type="region of interest" description="Disordered" evidence="6">
    <location>
        <begin position="421"/>
        <end position="562"/>
    </location>
</feature>
<organism evidence="8 9">
    <name type="scientific">Chlorella ohadii</name>
    <dbReference type="NCBI Taxonomy" id="2649997"/>
    <lineage>
        <taxon>Eukaryota</taxon>
        <taxon>Viridiplantae</taxon>
        <taxon>Chlorophyta</taxon>
        <taxon>core chlorophytes</taxon>
        <taxon>Trebouxiophyceae</taxon>
        <taxon>Chlorellales</taxon>
        <taxon>Chlorellaceae</taxon>
        <taxon>Chlorella clade</taxon>
        <taxon>Chlorella</taxon>
    </lineage>
</organism>
<evidence type="ECO:0000313" key="9">
    <source>
        <dbReference type="Proteomes" id="UP001205105"/>
    </source>
</evidence>
<feature type="compositionally biased region" description="Pro residues" evidence="6">
    <location>
        <begin position="326"/>
        <end position="337"/>
    </location>
</feature>
<feature type="compositionally biased region" description="Low complexity" evidence="6">
    <location>
        <begin position="10"/>
        <end position="28"/>
    </location>
</feature>
<feature type="region of interest" description="Disordered" evidence="6">
    <location>
        <begin position="1"/>
        <end position="405"/>
    </location>
</feature>
<dbReference type="PANTHER" id="PTHR13402:SF6">
    <property type="entry name" value="SECRETORY 16, ISOFORM I"/>
    <property type="match status" value="1"/>
</dbReference>
<feature type="region of interest" description="Disordered" evidence="6">
    <location>
        <begin position="1119"/>
        <end position="1140"/>
    </location>
</feature>
<reference evidence="8" key="1">
    <citation type="submission" date="2020-11" db="EMBL/GenBank/DDBJ databases">
        <title>Chlorella ohadii genome sequencing and assembly.</title>
        <authorList>
            <person name="Murik O."/>
            <person name="Treves H."/>
            <person name="Kedem I."/>
            <person name="Shotland Y."/>
            <person name="Kaplan A."/>
        </authorList>
    </citation>
    <scope>NUCLEOTIDE SEQUENCE</scope>
    <source>
        <strain evidence="8">1</strain>
    </source>
</reference>
<gene>
    <name evidence="8" type="ORF">COHA_003139</name>
</gene>
<feature type="compositionally biased region" description="Low complexity" evidence="6">
    <location>
        <begin position="338"/>
        <end position="366"/>
    </location>
</feature>
<evidence type="ECO:0000256" key="5">
    <source>
        <dbReference type="ARBA" id="ARBA00022892"/>
    </source>
</evidence>
<comment type="caution">
    <text evidence="8">The sequence shown here is derived from an EMBL/GenBank/DDBJ whole genome shotgun (WGS) entry which is preliminary data.</text>
</comment>
<dbReference type="InterPro" id="IPR024298">
    <property type="entry name" value="Sec16_Sec23-bd"/>
</dbReference>
<evidence type="ECO:0000259" key="7">
    <source>
        <dbReference type="Pfam" id="PF12931"/>
    </source>
</evidence>
<feature type="compositionally biased region" description="Gly residues" evidence="6">
    <location>
        <begin position="1247"/>
        <end position="1257"/>
    </location>
</feature>
<keyword evidence="3" id="KW-0813">Transport</keyword>
<comment type="similarity">
    <text evidence="2">Belongs to the SEC16 family.</text>
</comment>
<protein>
    <recommendedName>
        <fullName evidence="7">Sec16 Sec23-binding domain-containing protein</fullName>
    </recommendedName>
</protein>
<feature type="compositionally biased region" description="Low complexity" evidence="6">
    <location>
        <begin position="105"/>
        <end position="123"/>
    </location>
</feature>
<dbReference type="AlphaFoldDB" id="A0AAD5DVK3"/>
<feature type="compositionally biased region" description="Polar residues" evidence="6">
    <location>
        <begin position="548"/>
        <end position="558"/>
    </location>
</feature>
<dbReference type="PANTHER" id="PTHR13402">
    <property type="entry name" value="RGPR-RELATED"/>
    <property type="match status" value="1"/>
</dbReference>